<comment type="catalytic activity">
    <reaction evidence="13 16">
        <text>a 2'-deoxyribonucleoside 5'-diphosphate + ATP = a 2'-deoxyribonucleoside 5'-triphosphate + ADP</text>
        <dbReference type="Rhea" id="RHEA:44640"/>
        <dbReference type="ChEBI" id="CHEBI:30616"/>
        <dbReference type="ChEBI" id="CHEBI:61560"/>
        <dbReference type="ChEBI" id="CHEBI:73316"/>
        <dbReference type="ChEBI" id="CHEBI:456216"/>
        <dbReference type="EC" id="2.7.4.6"/>
    </reaction>
</comment>
<reference evidence="18 19" key="1">
    <citation type="journal article" date="2018" name="Genome Biol. Evol.">
        <title>Cladogenesis and Genomic Streamlining in Extracellular Endosymbionts of Tropical Stink Bugs.</title>
        <authorList>
            <person name="Otero-Bravo A."/>
            <person name="Goffredi S."/>
            <person name="Sabree Z.L."/>
        </authorList>
    </citation>
    <scope>NUCLEOTIDE SEQUENCE [LARGE SCALE GENOMIC DNA]</scope>
    <source>
        <strain evidence="18 19">SoEE</strain>
    </source>
</reference>
<dbReference type="PROSITE" id="PS00469">
    <property type="entry name" value="NDPK"/>
    <property type="match status" value="1"/>
</dbReference>
<organism evidence="18 19">
    <name type="scientific">Candidatus Pantoea edessiphila</name>
    <dbReference type="NCBI Taxonomy" id="2044610"/>
    <lineage>
        <taxon>Bacteria</taxon>
        <taxon>Pseudomonadati</taxon>
        <taxon>Pseudomonadota</taxon>
        <taxon>Gammaproteobacteria</taxon>
        <taxon>Enterobacterales</taxon>
        <taxon>Erwiniaceae</taxon>
        <taxon>Pantoea</taxon>
    </lineage>
</organism>
<protein>
    <recommendedName>
        <fullName evidence="3 13">Nucleoside diphosphate kinase</fullName>
        <shortName evidence="13">NDK</shortName>
        <shortName evidence="13">NDP kinase</shortName>
        <ecNumber evidence="2 13">2.7.4.6</ecNumber>
    </recommendedName>
    <alternativeName>
        <fullName evidence="13">Nucleoside-2-P kinase</fullName>
    </alternativeName>
</protein>
<keyword evidence="11 13" id="KW-0460">Magnesium</keyword>
<dbReference type="Pfam" id="PF00334">
    <property type="entry name" value="NDK"/>
    <property type="match status" value="1"/>
</dbReference>
<feature type="active site" description="Pros-phosphohistidine intermediate" evidence="13 14">
    <location>
        <position position="117"/>
    </location>
</feature>
<evidence type="ECO:0000313" key="19">
    <source>
        <dbReference type="Proteomes" id="UP000296153"/>
    </source>
</evidence>
<dbReference type="RefSeq" id="WP_136130874.1">
    <property type="nucleotide sequence ID" value="NZ_PDKT01000001.1"/>
</dbReference>
<feature type="binding site" evidence="13 14">
    <location>
        <position position="104"/>
    </location>
    <ligand>
        <name>ATP</name>
        <dbReference type="ChEBI" id="CHEBI:30616"/>
    </ligand>
</feature>
<keyword evidence="7 13" id="KW-0479">Metal-binding</keyword>
<dbReference type="Proteomes" id="UP000296153">
    <property type="component" value="Unassembled WGS sequence"/>
</dbReference>
<dbReference type="SMART" id="SM00562">
    <property type="entry name" value="NDK"/>
    <property type="match status" value="1"/>
</dbReference>
<dbReference type="GO" id="GO:0004550">
    <property type="term" value="F:nucleoside diphosphate kinase activity"/>
    <property type="evidence" value="ECO:0007669"/>
    <property type="project" value="UniProtKB-UniRule"/>
</dbReference>
<evidence type="ECO:0000313" key="18">
    <source>
        <dbReference type="EMBL" id="PPI88264.1"/>
    </source>
</evidence>
<evidence type="ECO:0000256" key="10">
    <source>
        <dbReference type="ARBA" id="ARBA00022840"/>
    </source>
</evidence>
<gene>
    <name evidence="13" type="primary">ndk</name>
    <name evidence="18" type="ORF">CRV12_01385</name>
</gene>
<evidence type="ECO:0000256" key="14">
    <source>
        <dbReference type="PROSITE-ProRule" id="PRU00706"/>
    </source>
</evidence>
<accession>A0A2P5T0Z4</accession>
<dbReference type="SUPFAM" id="SSF54919">
    <property type="entry name" value="Nucleoside diphosphate kinase, NDK"/>
    <property type="match status" value="1"/>
</dbReference>
<keyword evidence="10 13" id="KW-0067">ATP-binding</keyword>
<evidence type="ECO:0000256" key="2">
    <source>
        <dbReference type="ARBA" id="ARBA00012966"/>
    </source>
</evidence>
<evidence type="ECO:0000256" key="9">
    <source>
        <dbReference type="ARBA" id="ARBA00022777"/>
    </source>
</evidence>
<evidence type="ECO:0000259" key="17">
    <source>
        <dbReference type="SMART" id="SM00562"/>
    </source>
</evidence>
<dbReference type="GO" id="GO:0005737">
    <property type="term" value="C:cytoplasm"/>
    <property type="evidence" value="ECO:0007669"/>
    <property type="project" value="UniProtKB-SubCell"/>
</dbReference>
<name>A0A2P5T0Z4_9GAMM</name>
<dbReference type="PANTHER" id="PTHR46161:SF3">
    <property type="entry name" value="NUCLEOSIDE DIPHOSPHATE KINASE DDB_G0292928-RELATED"/>
    <property type="match status" value="1"/>
</dbReference>
<dbReference type="HAMAP" id="MF_00451">
    <property type="entry name" value="NDP_kinase"/>
    <property type="match status" value="1"/>
</dbReference>
<comment type="subunit">
    <text evidence="13">Homotetramer.</text>
</comment>
<comment type="catalytic activity">
    <reaction evidence="13">
        <text>a ribonucleoside 5'-diphosphate + ATP = a ribonucleoside 5'-triphosphate + ADP</text>
        <dbReference type="Rhea" id="RHEA:18113"/>
        <dbReference type="ChEBI" id="CHEBI:30616"/>
        <dbReference type="ChEBI" id="CHEBI:57930"/>
        <dbReference type="ChEBI" id="CHEBI:61557"/>
        <dbReference type="ChEBI" id="CHEBI:456216"/>
        <dbReference type="EC" id="2.7.4.6"/>
    </reaction>
</comment>
<dbReference type="InterPro" id="IPR036850">
    <property type="entry name" value="NDK-like_dom_sf"/>
</dbReference>
<sequence>MTIERTLSIIKPNAVAKNLIGEIINRFENTGFKIIGMKMVCLTKKQAESFYSQHSDKFFFVDLVNFMISGPIIVSVLERENAIQFYRNLMGDTNPIKALKGTLRADYADSYTANGLHGSDSMTSALFEIGSFFKEDEIYSNII</sequence>
<dbReference type="GO" id="GO:0006241">
    <property type="term" value="P:CTP biosynthetic process"/>
    <property type="evidence" value="ECO:0007669"/>
    <property type="project" value="UniProtKB-UniRule"/>
</dbReference>
<evidence type="ECO:0000256" key="7">
    <source>
        <dbReference type="ARBA" id="ARBA00022723"/>
    </source>
</evidence>
<evidence type="ECO:0000256" key="5">
    <source>
        <dbReference type="ARBA" id="ARBA00022553"/>
    </source>
</evidence>
<comment type="subcellular location">
    <subcellularLocation>
        <location evidence="13">Cytoplasm</location>
    </subcellularLocation>
</comment>
<dbReference type="PROSITE" id="PS51374">
    <property type="entry name" value="NDPK_LIKE"/>
    <property type="match status" value="1"/>
</dbReference>
<dbReference type="PANTHER" id="PTHR46161">
    <property type="entry name" value="NUCLEOSIDE DIPHOSPHATE KINASE"/>
    <property type="match status" value="1"/>
</dbReference>
<comment type="function">
    <text evidence="13">Major role in the synthesis of nucleoside triphosphates other than ATP. The ATP gamma phosphate is transferred to the NDP beta phosphate via a ping-pong mechanism, using a phosphorylated active-site intermediate.</text>
</comment>
<keyword evidence="9 13" id="KW-0418">Kinase</keyword>
<evidence type="ECO:0000256" key="11">
    <source>
        <dbReference type="ARBA" id="ARBA00022842"/>
    </source>
</evidence>
<evidence type="ECO:0000256" key="3">
    <source>
        <dbReference type="ARBA" id="ARBA00017632"/>
    </source>
</evidence>
<keyword evidence="8 13" id="KW-0547">Nucleotide-binding</keyword>
<feature type="domain" description="Nucleoside diphosphate kinase-like" evidence="17">
    <location>
        <begin position="3"/>
        <end position="140"/>
    </location>
</feature>
<keyword evidence="6 13" id="KW-0808">Transferase</keyword>
<keyword evidence="12 13" id="KW-0546">Nucleotide metabolism</keyword>
<dbReference type="EMBL" id="PDKT01000001">
    <property type="protein sequence ID" value="PPI88264.1"/>
    <property type="molecule type" value="Genomic_DNA"/>
</dbReference>
<dbReference type="AlphaFoldDB" id="A0A2P5T0Z4"/>
<comment type="similarity">
    <text evidence="1 13 14 15">Belongs to the NDK family.</text>
</comment>
<feature type="binding site" evidence="13 14">
    <location>
        <position position="59"/>
    </location>
    <ligand>
        <name>ATP</name>
        <dbReference type="ChEBI" id="CHEBI:30616"/>
    </ligand>
</feature>
<feature type="binding site" evidence="13 14">
    <location>
        <position position="93"/>
    </location>
    <ligand>
        <name>ATP</name>
        <dbReference type="ChEBI" id="CHEBI:30616"/>
    </ligand>
</feature>
<dbReference type="GO" id="GO:0005524">
    <property type="term" value="F:ATP binding"/>
    <property type="evidence" value="ECO:0007669"/>
    <property type="project" value="UniProtKB-UniRule"/>
</dbReference>
<evidence type="ECO:0000256" key="4">
    <source>
        <dbReference type="ARBA" id="ARBA00022490"/>
    </source>
</evidence>
<proteinExistence type="inferred from homology"/>
<keyword evidence="5 13" id="KW-0597">Phosphoprotein</keyword>
<comment type="caution">
    <text evidence="18">The sequence shown here is derived from an EMBL/GenBank/DDBJ whole genome shotgun (WGS) entry which is preliminary data.</text>
</comment>
<evidence type="ECO:0000256" key="15">
    <source>
        <dbReference type="RuleBase" id="RU004011"/>
    </source>
</evidence>
<feature type="binding site" evidence="13 14">
    <location>
        <position position="11"/>
    </location>
    <ligand>
        <name>ATP</name>
        <dbReference type="ChEBI" id="CHEBI:30616"/>
    </ligand>
</feature>
<comment type="cofactor">
    <cofactor evidence="13">
        <name>Mg(2+)</name>
        <dbReference type="ChEBI" id="CHEBI:18420"/>
    </cofactor>
</comment>
<evidence type="ECO:0000256" key="6">
    <source>
        <dbReference type="ARBA" id="ARBA00022679"/>
    </source>
</evidence>
<dbReference type="GO" id="GO:0006228">
    <property type="term" value="P:UTP biosynthetic process"/>
    <property type="evidence" value="ECO:0007669"/>
    <property type="project" value="UniProtKB-UniRule"/>
</dbReference>
<feature type="binding site" evidence="13 14">
    <location>
        <position position="87"/>
    </location>
    <ligand>
        <name>ATP</name>
        <dbReference type="ChEBI" id="CHEBI:30616"/>
    </ligand>
</feature>
<dbReference type="PRINTS" id="PR01243">
    <property type="entry name" value="NUCDPKINASE"/>
</dbReference>
<evidence type="ECO:0000256" key="12">
    <source>
        <dbReference type="ARBA" id="ARBA00023080"/>
    </source>
</evidence>
<keyword evidence="4 13" id="KW-0963">Cytoplasm</keyword>
<feature type="binding site" evidence="13 14">
    <location>
        <position position="114"/>
    </location>
    <ligand>
        <name>ATP</name>
        <dbReference type="ChEBI" id="CHEBI:30616"/>
    </ligand>
</feature>
<dbReference type="GO" id="GO:0006183">
    <property type="term" value="P:GTP biosynthetic process"/>
    <property type="evidence" value="ECO:0007669"/>
    <property type="project" value="UniProtKB-UniRule"/>
</dbReference>
<dbReference type="Gene3D" id="3.30.70.141">
    <property type="entry name" value="Nucleoside diphosphate kinase-like domain"/>
    <property type="match status" value="1"/>
</dbReference>
<dbReference type="GO" id="GO:0046872">
    <property type="term" value="F:metal ion binding"/>
    <property type="evidence" value="ECO:0007669"/>
    <property type="project" value="UniProtKB-KW"/>
</dbReference>
<evidence type="ECO:0000256" key="1">
    <source>
        <dbReference type="ARBA" id="ARBA00008142"/>
    </source>
</evidence>
<dbReference type="FunFam" id="3.30.70.141:FF:000003">
    <property type="entry name" value="Nucleoside diphosphate kinase"/>
    <property type="match status" value="1"/>
</dbReference>
<dbReference type="EC" id="2.7.4.6" evidence="2 13"/>
<evidence type="ECO:0000256" key="13">
    <source>
        <dbReference type="HAMAP-Rule" id="MF_00451"/>
    </source>
</evidence>
<dbReference type="CDD" id="cd04413">
    <property type="entry name" value="NDPk_I"/>
    <property type="match status" value="1"/>
</dbReference>
<evidence type="ECO:0000256" key="16">
    <source>
        <dbReference type="RuleBase" id="RU004013"/>
    </source>
</evidence>
<dbReference type="InterPro" id="IPR001564">
    <property type="entry name" value="Nucleoside_diP_kinase"/>
</dbReference>
<dbReference type="NCBIfam" id="NF001908">
    <property type="entry name" value="PRK00668.1"/>
    <property type="match status" value="1"/>
</dbReference>
<dbReference type="OrthoDB" id="9801161at2"/>
<evidence type="ECO:0000256" key="8">
    <source>
        <dbReference type="ARBA" id="ARBA00022741"/>
    </source>
</evidence>
<dbReference type="InterPro" id="IPR034907">
    <property type="entry name" value="NDK-like_dom"/>
</dbReference>
<dbReference type="InterPro" id="IPR023005">
    <property type="entry name" value="Nucleoside_diP_kinase_AS"/>
</dbReference>